<dbReference type="GO" id="GO:0006457">
    <property type="term" value="P:protein folding"/>
    <property type="evidence" value="ECO:0007669"/>
    <property type="project" value="InterPro"/>
</dbReference>
<dbReference type="SUPFAM" id="SSF58014">
    <property type="entry name" value="Coiled-coil domain of nucleotide exchange factor GrpE"/>
    <property type="match status" value="1"/>
</dbReference>
<evidence type="ECO:0000256" key="2">
    <source>
        <dbReference type="ARBA" id="ARBA00022737"/>
    </source>
</evidence>
<evidence type="ECO:0000256" key="3">
    <source>
        <dbReference type="ARBA" id="ARBA00023186"/>
    </source>
</evidence>
<organism evidence="7 8">
    <name type="scientific">Ditylenchus dipsaci</name>
    <dbReference type="NCBI Taxonomy" id="166011"/>
    <lineage>
        <taxon>Eukaryota</taxon>
        <taxon>Metazoa</taxon>
        <taxon>Ecdysozoa</taxon>
        <taxon>Nematoda</taxon>
        <taxon>Chromadorea</taxon>
        <taxon>Rhabditida</taxon>
        <taxon>Tylenchina</taxon>
        <taxon>Tylenchomorpha</taxon>
        <taxon>Sphaerularioidea</taxon>
        <taxon>Anguinidae</taxon>
        <taxon>Anguininae</taxon>
        <taxon>Ditylenchus</taxon>
    </lineage>
</organism>
<dbReference type="SMART" id="SM00322">
    <property type="entry name" value="KH"/>
    <property type="match status" value="3"/>
</dbReference>
<reference evidence="8" key="1">
    <citation type="submission" date="2022-11" db="UniProtKB">
        <authorList>
            <consortium name="WormBaseParasite"/>
        </authorList>
    </citation>
    <scope>IDENTIFICATION</scope>
</reference>
<evidence type="ECO:0000256" key="4">
    <source>
        <dbReference type="PROSITE-ProRule" id="PRU00117"/>
    </source>
</evidence>
<dbReference type="PANTHER" id="PTHR10288">
    <property type="entry name" value="KH DOMAIN CONTAINING RNA BINDING PROTEIN"/>
    <property type="match status" value="1"/>
</dbReference>
<dbReference type="Pfam" id="PF01025">
    <property type="entry name" value="GrpE"/>
    <property type="match status" value="1"/>
</dbReference>
<dbReference type="InterPro" id="IPR000740">
    <property type="entry name" value="GrpE"/>
</dbReference>
<dbReference type="Gene3D" id="3.30.1370.10">
    <property type="entry name" value="K Homology domain, type 1"/>
    <property type="match status" value="3"/>
</dbReference>
<comment type="similarity">
    <text evidence="1">Belongs to the GrpE family.</text>
</comment>
<keyword evidence="2" id="KW-0677">Repeat</keyword>
<dbReference type="SUPFAM" id="SSF54791">
    <property type="entry name" value="Eukaryotic type KH-domain (KH-domain type I)"/>
    <property type="match status" value="3"/>
</dbReference>
<dbReference type="PRINTS" id="PR00773">
    <property type="entry name" value="GRPEPROTEIN"/>
</dbReference>
<evidence type="ECO:0000256" key="1">
    <source>
        <dbReference type="ARBA" id="ARBA00009054"/>
    </source>
</evidence>
<dbReference type="GO" id="GO:0042803">
    <property type="term" value="F:protein homodimerization activity"/>
    <property type="evidence" value="ECO:0007669"/>
    <property type="project" value="InterPro"/>
</dbReference>
<dbReference type="InterPro" id="IPR036612">
    <property type="entry name" value="KH_dom_type_1_sf"/>
</dbReference>
<sequence length="414" mass="46160">MQKQLEDMKSYAIQNFCKDLLEISDNLDLALESSKKKTEENVGIESTSLYKGLQITRDSLQKAFAKHGLVQTIPKGEVFDPKKHDAVYEISSDSAKPGDVVELLPIILWCRNEALSLGSTTHIRTFSKMKRHQESSDHSQSFGKRRRNESFSSAKVELAPGTVELRFLLTNKEAGAVIGTRGDYIKSIRDKYDANLLIKDKSTSERMLIIKLNDVFFAFYGIEIHLSHSGAIIGHGGSRINELRQKSELHIKVFRQCCPGSTDRIIRLMGLQDRICEVIESLVYFMEQNPIEGPQRKYDVANCNPDAAAEYGGFAEEDRSSPSLRSRGSRSDNPVRSFAEVLPGVLMSETVSEQFSIPDDLGGVVIGERGSRIKCARQESGAQIQVSSANADGDRIITQSIRSSEFGRQYLQNG</sequence>
<dbReference type="GO" id="GO:0000774">
    <property type="term" value="F:adenyl-nucleotide exchange factor activity"/>
    <property type="evidence" value="ECO:0007669"/>
    <property type="project" value="InterPro"/>
</dbReference>
<dbReference type="Pfam" id="PF00013">
    <property type="entry name" value="KH_1"/>
    <property type="match status" value="3"/>
</dbReference>
<dbReference type="Proteomes" id="UP000887574">
    <property type="component" value="Unplaced"/>
</dbReference>
<proteinExistence type="inferred from homology"/>
<evidence type="ECO:0000256" key="5">
    <source>
        <dbReference type="SAM" id="MobiDB-lite"/>
    </source>
</evidence>
<dbReference type="InterPro" id="IPR004087">
    <property type="entry name" value="KH_dom"/>
</dbReference>
<feature type="domain" description="K Homology" evidence="6">
    <location>
        <begin position="216"/>
        <end position="287"/>
    </location>
</feature>
<dbReference type="InterPro" id="IPR004088">
    <property type="entry name" value="KH_dom_type_1"/>
</dbReference>
<evidence type="ECO:0000259" key="6">
    <source>
        <dbReference type="SMART" id="SM00322"/>
    </source>
</evidence>
<dbReference type="Gene3D" id="3.90.20.20">
    <property type="match status" value="1"/>
</dbReference>
<name>A0A915DXS8_9BILA</name>
<keyword evidence="4" id="KW-0694">RNA-binding</keyword>
<protein>
    <submittedName>
        <fullName evidence="8">K Homology domain-containing protein</fullName>
    </submittedName>
</protein>
<dbReference type="GO" id="GO:0003723">
    <property type="term" value="F:RNA binding"/>
    <property type="evidence" value="ECO:0007669"/>
    <property type="project" value="UniProtKB-UniRule"/>
</dbReference>
<dbReference type="PROSITE" id="PS50084">
    <property type="entry name" value="KH_TYPE_1"/>
    <property type="match status" value="3"/>
</dbReference>
<feature type="domain" description="K Homology" evidence="6">
    <location>
        <begin position="161"/>
        <end position="213"/>
    </location>
</feature>
<feature type="domain" description="K Homology" evidence="6">
    <location>
        <begin position="349"/>
        <end position="402"/>
    </location>
</feature>
<feature type="region of interest" description="Disordered" evidence="5">
    <location>
        <begin position="128"/>
        <end position="148"/>
    </location>
</feature>
<keyword evidence="7" id="KW-1185">Reference proteome</keyword>
<keyword evidence="3" id="KW-0143">Chaperone</keyword>
<evidence type="ECO:0000313" key="8">
    <source>
        <dbReference type="WBParaSite" id="jg24593"/>
    </source>
</evidence>
<evidence type="ECO:0000313" key="7">
    <source>
        <dbReference type="Proteomes" id="UP000887574"/>
    </source>
</evidence>
<dbReference type="GO" id="GO:0051087">
    <property type="term" value="F:protein-folding chaperone binding"/>
    <property type="evidence" value="ECO:0007669"/>
    <property type="project" value="InterPro"/>
</dbReference>
<dbReference type="CDD" id="cd00446">
    <property type="entry name" value="GrpE"/>
    <property type="match status" value="1"/>
</dbReference>
<feature type="region of interest" description="Disordered" evidence="5">
    <location>
        <begin position="314"/>
        <end position="335"/>
    </location>
</feature>
<dbReference type="AlphaFoldDB" id="A0A915DXS8"/>
<accession>A0A915DXS8</accession>
<dbReference type="WBParaSite" id="jg24593">
    <property type="protein sequence ID" value="jg24593"/>
    <property type="gene ID" value="jg24593"/>
</dbReference>
<dbReference type="InterPro" id="IPR013805">
    <property type="entry name" value="GrpE_CC"/>
</dbReference>